<gene>
    <name evidence="2" type="ORF">HYC85_009074</name>
</gene>
<feature type="compositionally biased region" description="Basic residues" evidence="1">
    <location>
        <begin position="330"/>
        <end position="342"/>
    </location>
</feature>
<evidence type="ECO:0000313" key="3">
    <source>
        <dbReference type="Proteomes" id="UP000593564"/>
    </source>
</evidence>
<feature type="region of interest" description="Disordered" evidence="1">
    <location>
        <begin position="1"/>
        <end position="25"/>
    </location>
</feature>
<name>A0A7J7HDY4_CAMSI</name>
<organism evidence="2 3">
    <name type="scientific">Camellia sinensis</name>
    <name type="common">Tea plant</name>
    <name type="synonym">Thea sinensis</name>
    <dbReference type="NCBI Taxonomy" id="4442"/>
    <lineage>
        <taxon>Eukaryota</taxon>
        <taxon>Viridiplantae</taxon>
        <taxon>Streptophyta</taxon>
        <taxon>Embryophyta</taxon>
        <taxon>Tracheophyta</taxon>
        <taxon>Spermatophyta</taxon>
        <taxon>Magnoliopsida</taxon>
        <taxon>eudicotyledons</taxon>
        <taxon>Gunneridae</taxon>
        <taxon>Pentapetalae</taxon>
        <taxon>asterids</taxon>
        <taxon>Ericales</taxon>
        <taxon>Theaceae</taxon>
        <taxon>Camellia</taxon>
    </lineage>
</organism>
<sequence>MGSIGPQKMKKDIGHQWRTRQKEDKEYKEMDRWNVDKQAKLEGPLPTKPRKLFYFDRVAPSGCDVGRARSVPSLADWGDAEIKATLKLFQNSGGYQNEEVILSVDVNFVVDEQMQPFVQSEEMKNINDIQISKIETTVCDMKSVLEELVVIVKSGITNSSIPKVMEKCEPLQMSKQQELGHNHCKCKAGIVAPGVVVESTVVPIVEHVRPILVPKPNVVVESTVVPTVEHETNTLPPKPNVVVALENMEENRIPLTPSILKLDAHLHEQTKQAKNKMKVRLNNNRRKKIPKLQLIDESSSSIGPYGGPCTQHSDARVDIQSSFTAIAGKKRKANQKVPTKTKLHLDESDSSLDTKEDKLDQSLNLLGKLLGLNFEASATAIESSTTQIVRPCPLSAEEQIVKAYCFDKDLESRIKFSVLVGFCMLPKNSRTRLTLAFPSRSIRFWICKWPTIAGISV</sequence>
<protein>
    <submittedName>
        <fullName evidence="2">Uncharacterized protein</fullName>
    </submittedName>
</protein>
<feature type="compositionally biased region" description="Basic and acidic residues" evidence="1">
    <location>
        <begin position="9"/>
        <end position="25"/>
    </location>
</feature>
<comment type="caution">
    <text evidence="2">The sequence shown here is derived from an EMBL/GenBank/DDBJ whole genome shotgun (WGS) entry which is preliminary data.</text>
</comment>
<dbReference type="EMBL" id="JACBKZ010000004">
    <property type="protein sequence ID" value="KAF5951130.1"/>
    <property type="molecule type" value="Genomic_DNA"/>
</dbReference>
<feature type="region of interest" description="Disordered" evidence="1">
    <location>
        <begin position="330"/>
        <end position="351"/>
    </location>
</feature>
<keyword evidence="3" id="KW-1185">Reference proteome</keyword>
<reference evidence="3" key="1">
    <citation type="journal article" date="2020" name="Nat. Commun.">
        <title>Genome assembly of wild tea tree DASZ reveals pedigree and selection history of tea varieties.</title>
        <authorList>
            <person name="Zhang W."/>
            <person name="Zhang Y."/>
            <person name="Qiu H."/>
            <person name="Guo Y."/>
            <person name="Wan H."/>
            <person name="Zhang X."/>
            <person name="Scossa F."/>
            <person name="Alseekh S."/>
            <person name="Zhang Q."/>
            <person name="Wang P."/>
            <person name="Xu L."/>
            <person name="Schmidt M.H."/>
            <person name="Jia X."/>
            <person name="Li D."/>
            <person name="Zhu A."/>
            <person name="Guo F."/>
            <person name="Chen W."/>
            <person name="Ni D."/>
            <person name="Usadel B."/>
            <person name="Fernie A.R."/>
            <person name="Wen W."/>
        </authorList>
    </citation>
    <scope>NUCLEOTIDE SEQUENCE [LARGE SCALE GENOMIC DNA]</scope>
    <source>
        <strain evidence="3">cv. G240</strain>
    </source>
</reference>
<accession>A0A7J7HDY4</accession>
<dbReference type="Proteomes" id="UP000593564">
    <property type="component" value="Unassembled WGS sequence"/>
</dbReference>
<dbReference type="AlphaFoldDB" id="A0A7J7HDY4"/>
<proteinExistence type="predicted"/>
<reference evidence="2 3" key="2">
    <citation type="submission" date="2020-07" db="EMBL/GenBank/DDBJ databases">
        <title>Genome assembly of wild tea tree DASZ reveals pedigree and selection history of tea varieties.</title>
        <authorList>
            <person name="Zhang W."/>
        </authorList>
    </citation>
    <scope>NUCLEOTIDE SEQUENCE [LARGE SCALE GENOMIC DNA]</scope>
    <source>
        <strain evidence="3">cv. G240</strain>
        <tissue evidence="2">Leaf</tissue>
    </source>
</reference>
<evidence type="ECO:0000313" key="2">
    <source>
        <dbReference type="EMBL" id="KAF5951130.1"/>
    </source>
</evidence>
<evidence type="ECO:0000256" key="1">
    <source>
        <dbReference type="SAM" id="MobiDB-lite"/>
    </source>
</evidence>